<dbReference type="GO" id="GO:0045892">
    <property type="term" value="P:negative regulation of DNA-templated transcription"/>
    <property type="evidence" value="ECO:0007669"/>
    <property type="project" value="UniProtKB-UniRule"/>
</dbReference>
<dbReference type="HAMAP" id="MF_00475">
    <property type="entry name" value="Trp_repressor"/>
    <property type="match status" value="1"/>
</dbReference>
<dbReference type="EMBL" id="AP019531">
    <property type="protein sequence ID" value="BBI92017.1"/>
    <property type="molecule type" value="Genomic_DNA"/>
</dbReference>
<reference evidence="11 12" key="1">
    <citation type="submission" date="2019-03" db="EMBL/GenBank/DDBJ databases">
        <title>The genome sequence of Candidatus Serratia symbiotica strain IS.</title>
        <authorList>
            <person name="Nikoh N."/>
            <person name="Koga R."/>
            <person name="Oshima K."/>
            <person name="Hattori M."/>
            <person name="Fukatsu T."/>
        </authorList>
    </citation>
    <scope>NUCLEOTIDE SEQUENCE [LARGE SCALE GENOMIC DNA]</scope>
    <source>
        <strain evidence="11 12">IS</strain>
    </source>
</reference>
<accession>A0A455VFY5</accession>
<dbReference type="FunFam" id="1.10.1270.10:FF:000001">
    <property type="entry name" value="Trp operon repressor"/>
    <property type="match status" value="1"/>
</dbReference>
<dbReference type="GO" id="GO:0003700">
    <property type="term" value="F:DNA-binding transcription factor activity"/>
    <property type="evidence" value="ECO:0007669"/>
    <property type="project" value="UniProtKB-UniRule"/>
</dbReference>
<proteinExistence type="inferred from homology"/>
<evidence type="ECO:0000256" key="5">
    <source>
        <dbReference type="ARBA" id="ARBA00022491"/>
    </source>
</evidence>
<dbReference type="InterPro" id="IPR000831">
    <property type="entry name" value="Trp_repress"/>
</dbReference>
<evidence type="ECO:0000313" key="11">
    <source>
        <dbReference type="EMBL" id="BBI92017.1"/>
    </source>
</evidence>
<gene>
    <name evidence="10 11" type="primary">trpR</name>
    <name evidence="11" type="ORF">SSYIS1_15120</name>
</gene>
<keyword evidence="4 10" id="KW-0963">Cytoplasm</keyword>
<evidence type="ECO:0000256" key="10">
    <source>
        <dbReference type="HAMAP-Rule" id="MF_00475"/>
    </source>
</evidence>
<comment type="subcellular location">
    <subcellularLocation>
        <location evidence="1 10">Cytoplasm</location>
    </subcellularLocation>
</comment>
<dbReference type="Pfam" id="PF01371">
    <property type="entry name" value="Trp_repressor"/>
    <property type="match status" value="1"/>
</dbReference>
<keyword evidence="8 10" id="KW-0804">Transcription</keyword>
<organism evidence="11 12">
    <name type="scientific">Serratia symbiotica</name>
    <dbReference type="NCBI Taxonomy" id="138074"/>
    <lineage>
        <taxon>Bacteria</taxon>
        <taxon>Pseudomonadati</taxon>
        <taxon>Pseudomonadota</taxon>
        <taxon>Gammaproteobacteria</taxon>
        <taxon>Enterobacterales</taxon>
        <taxon>Yersiniaceae</taxon>
        <taxon>Serratia</taxon>
    </lineage>
</organism>
<evidence type="ECO:0000256" key="8">
    <source>
        <dbReference type="ARBA" id="ARBA00023163"/>
    </source>
</evidence>
<evidence type="ECO:0000256" key="3">
    <source>
        <dbReference type="ARBA" id="ARBA00020177"/>
    </source>
</evidence>
<dbReference type="InterPro" id="IPR010921">
    <property type="entry name" value="Trp_repressor/repl_initiator"/>
</dbReference>
<feature type="DNA-binding region" evidence="10">
    <location>
        <begin position="72"/>
        <end position="95"/>
    </location>
</feature>
<dbReference type="Gene3D" id="1.10.1270.10">
    <property type="entry name" value="TrpR-like"/>
    <property type="match status" value="1"/>
</dbReference>
<dbReference type="AlphaFoldDB" id="A0A455VFY5"/>
<sequence>MVAAMSQLSLNDPALSPQGNEDWLRFVALLQQAFAQGLQQPLMQLLLTSDERTALGTRVRIIQELMRGEISQREIKNELGAGIATITRGSNSLKAASPELKQWLKQQLLDQSQ</sequence>
<dbReference type="Proteomes" id="UP000324392">
    <property type="component" value="Chromosome"/>
</dbReference>
<evidence type="ECO:0000256" key="2">
    <source>
        <dbReference type="ARBA" id="ARBA00007027"/>
    </source>
</evidence>
<dbReference type="GO" id="GO:0043565">
    <property type="term" value="F:sequence-specific DNA binding"/>
    <property type="evidence" value="ECO:0007669"/>
    <property type="project" value="UniProtKB-UniRule"/>
</dbReference>
<dbReference type="GO" id="GO:0005737">
    <property type="term" value="C:cytoplasm"/>
    <property type="evidence" value="ECO:0007669"/>
    <property type="project" value="UniProtKB-SubCell"/>
</dbReference>
<evidence type="ECO:0000313" key="12">
    <source>
        <dbReference type="Proteomes" id="UP000324392"/>
    </source>
</evidence>
<dbReference type="PIRSF" id="PIRSF003196">
    <property type="entry name" value="Trp_repressor"/>
    <property type="match status" value="1"/>
</dbReference>
<keyword evidence="6 10" id="KW-0805">Transcription regulation</keyword>
<comment type="subunit">
    <text evidence="10">Homodimer.</text>
</comment>
<evidence type="ECO:0000256" key="1">
    <source>
        <dbReference type="ARBA" id="ARBA00004496"/>
    </source>
</evidence>
<dbReference type="NCBIfam" id="TIGR01321">
    <property type="entry name" value="TrpR"/>
    <property type="match status" value="1"/>
</dbReference>
<keyword evidence="7 10" id="KW-0238">DNA-binding</keyword>
<comment type="function">
    <text evidence="9 10">This protein is an aporepressor. When complexed with L-tryptophan it binds the operator region of the trp operon (5'-ACTAGT-'3') and prevents the initiation of transcription. The complex also regulates trp repressor biosynthesis by binding to its regulatory region.</text>
</comment>
<dbReference type="SUPFAM" id="SSF48295">
    <property type="entry name" value="TrpR-like"/>
    <property type="match status" value="1"/>
</dbReference>
<comment type="similarity">
    <text evidence="2 10">Belongs to the TrpR family.</text>
</comment>
<keyword evidence="5 10" id="KW-0678">Repressor</keyword>
<evidence type="ECO:0000256" key="9">
    <source>
        <dbReference type="ARBA" id="ARBA00025375"/>
    </source>
</evidence>
<dbReference type="InterPro" id="IPR038116">
    <property type="entry name" value="TrpR-like_sf"/>
</dbReference>
<evidence type="ECO:0000256" key="4">
    <source>
        <dbReference type="ARBA" id="ARBA00022490"/>
    </source>
</evidence>
<dbReference type="PANTHER" id="PTHR38025:SF1">
    <property type="entry name" value="TRP OPERON REPRESSOR"/>
    <property type="match status" value="1"/>
</dbReference>
<dbReference type="InterPro" id="IPR013335">
    <property type="entry name" value="Trp_repress_bac"/>
</dbReference>
<name>A0A455VFY5_9GAMM</name>
<dbReference type="PANTHER" id="PTHR38025">
    <property type="entry name" value="TRP OPERON REPRESSOR"/>
    <property type="match status" value="1"/>
</dbReference>
<protein>
    <recommendedName>
        <fullName evidence="3 10">Trp operon repressor</fullName>
    </recommendedName>
</protein>
<evidence type="ECO:0000256" key="7">
    <source>
        <dbReference type="ARBA" id="ARBA00023125"/>
    </source>
</evidence>
<evidence type="ECO:0000256" key="6">
    <source>
        <dbReference type="ARBA" id="ARBA00023015"/>
    </source>
</evidence>